<evidence type="ECO:0000256" key="1">
    <source>
        <dbReference type="ARBA" id="ARBA00022500"/>
    </source>
</evidence>
<dbReference type="GO" id="GO:0050568">
    <property type="term" value="F:protein-glutamine glutaminase activity"/>
    <property type="evidence" value="ECO:0007669"/>
    <property type="project" value="InterPro"/>
</dbReference>
<proteinExistence type="predicted"/>
<evidence type="ECO:0000313" key="3">
    <source>
        <dbReference type="EMBL" id="GCL65918.1"/>
    </source>
</evidence>
<dbReference type="InterPro" id="IPR011324">
    <property type="entry name" value="Cytotoxic_necrot_fac-like_cat"/>
</dbReference>
<comment type="caution">
    <text evidence="3">The sequence shown here is derived from an EMBL/GenBank/DDBJ whole genome shotgun (WGS) entry which is preliminary data.</text>
</comment>
<dbReference type="Gene3D" id="3.30.1330.200">
    <property type="match status" value="1"/>
</dbReference>
<keyword evidence="1" id="KW-0145">Chemotaxis</keyword>
<keyword evidence="4" id="KW-1185">Reference proteome</keyword>
<dbReference type="CDD" id="cd16352">
    <property type="entry name" value="CheD"/>
    <property type="match status" value="1"/>
</dbReference>
<dbReference type="InterPro" id="IPR038592">
    <property type="entry name" value="CheD-like_sf"/>
</dbReference>
<gene>
    <name evidence="3" type="ORF">AQPW35_49990</name>
</gene>
<dbReference type="GO" id="GO:0006935">
    <property type="term" value="P:chemotaxis"/>
    <property type="evidence" value="ECO:0007669"/>
    <property type="project" value="UniProtKB-KW"/>
</dbReference>
<dbReference type="OrthoDB" id="9807202at2"/>
<dbReference type="RefSeq" id="WP_137735616.1">
    <property type="nucleotide sequence ID" value="NZ_BJCL01000021.1"/>
</dbReference>
<dbReference type="EMBL" id="BJCL01000021">
    <property type="protein sequence ID" value="GCL65918.1"/>
    <property type="molecule type" value="Genomic_DNA"/>
</dbReference>
<dbReference type="SUPFAM" id="SSF64438">
    <property type="entry name" value="CNF1/YfiH-like putative cysteine hydrolases"/>
    <property type="match status" value="1"/>
</dbReference>
<dbReference type="PANTHER" id="PTHR35147">
    <property type="entry name" value="CHEMORECEPTOR GLUTAMINE DEAMIDASE CHED-RELATED"/>
    <property type="match status" value="1"/>
</dbReference>
<dbReference type="Proteomes" id="UP000301751">
    <property type="component" value="Unassembled WGS sequence"/>
</dbReference>
<dbReference type="AlphaFoldDB" id="A0A480B4A4"/>
<sequence length="186" mass="19174">MSAQTAPCRQALETTGVAEPGHLGADGIFLRPGDWAFGSGGLRVSTLLGSGVALVLWAPRLRLGAVCHCLQPERPGGVLQTTRLDGRYGGDAGLWLERRLADAGCGWQDLQAMLAGGAQVGAPAGARAGTADGAANIAWAQQWAARHGLPLVQQDVGGRVLRRLSLNLADGQLTVAHGGHLPVVQP</sequence>
<evidence type="ECO:0000313" key="4">
    <source>
        <dbReference type="Proteomes" id="UP000301751"/>
    </source>
</evidence>
<keyword evidence="2" id="KW-0378">Hydrolase</keyword>
<accession>A0A480B4A4</accession>
<name>A0A480B4A4_9BURK</name>
<dbReference type="PANTHER" id="PTHR35147:SF3">
    <property type="entry name" value="CHEMORECEPTOR GLUTAMINE DEAMIDASE CHED 1-RELATED"/>
    <property type="match status" value="1"/>
</dbReference>
<reference evidence="4" key="1">
    <citation type="submission" date="2019-03" db="EMBL/GenBank/DDBJ databases">
        <title>Aquabacterium pictum sp.nov., the first bacteriochlorophyll a-containing freshwater bacterium in the genus Aquabacterium of the class Betaproteobacteria.</title>
        <authorList>
            <person name="Hirose S."/>
            <person name="Tank M."/>
            <person name="Hara E."/>
            <person name="Tamaki H."/>
            <person name="Takaichi S."/>
            <person name="Haruta S."/>
            <person name="Hanada S."/>
        </authorList>
    </citation>
    <scope>NUCLEOTIDE SEQUENCE [LARGE SCALE GENOMIC DNA]</scope>
    <source>
        <strain evidence="4">W35</strain>
    </source>
</reference>
<dbReference type="InterPro" id="IPR005659">
    <property type="entry name" value="Chemorcpt_Glu_NH3ase_CheD"/>
</dbReference>
<organism evidence="3 4">
    <name type="scientific">Pseudaquabacterium pictum</name>
    <dbReference type="NCBI Taxonomy" id="2315236"/>
    <lineage>
        <taxon>Bacteria</taxon>
        <taxon>Pseudomonadati</taxon>
        <taxon>Pseudomonadota</taxon>
        <taxon>Betaproteobacteria</taxon>
        <taxon>Burkholderiales</taxon>
        <taxon>Sphaerotilaceae</taxon>
        <taxon>Pseudaquabacterium</taxon>
    </lineage>
</organism>
<protein>
    <submittedName>
        <fullName evidence="3">Uncharacterized protein</fullName>
    </submittedName>
</protein>
<dbReference type="Pfam" id="PF03975">
    <property type="entry name" value="CheD"/>
    <property type="match status" value="1"/>
</dbReference>
<evidence type="ECO:0000256" key="2">
    <source>
        <dbReference type="ARBA" id="ARBA00022801"/>
    </source>
</evidence>